<dbReference type="PANTHER" id="PTHR23176:SF128">
    <property type="entry name" value="RHO GTPASE-ACTIVATING PROTEIN RGD1"/>
    <property type="match status" value="1"/>
</dbReference>
<dbReference type="Gene3D" id="1.20.1270.60">
    <property type="entry name" value="Arfaptin homology (AH) domain/BAR domain"/>
    <property type="match status" value="1"/>
</dbReference>
<dbReference type="InterPro" id="IPR001060">
    <property type="entry name" value="FCH_dom"/>
</dbReference>
<evidence type="ECO:0000259" key="6">
    <source>
        <dbReference type="PROSITE" id="PS51741"/>
    </source>
</evidence>
<dbReference type="GO" id="GO:0005096">
    <property type="term" value="F:GTPase activator activity"/>
    <property type="evidence" value="ECO:0007669"/>
    <property type="project" value="UniProtKB-KW"/>
</dbReference>
<dbReference type="Proteomes" id="UP000188320">
    <property type="component" value="Unassembled WGS sequence"/>
</dbReference>
<feature type="region of interest" description="Disordered" evidence="4">
    <location>
        <begin position="669"/>
        <end position="789"/>
    </location>
</feature>
<dbReference type="Gene3D" id="1.10.555.10">
    <property type="entry name" value="Rho GTPase activation protein"/>
    <property type="match status" value="1"/>
</dbReference>
<gene>
    <name evidence="7" type="ORF">AX774_g1910</name>
</gene>
<dbReference type="PANTHER" id="PTHR23176">
    <property type="entry name" value="RHO/RAC/CDC GTPASE-ACTIVATING PROTEIN"/>
    <property type="match status" value="1"/>
</dbReference>
<keyword evidence="8" id="KW-1185">Reference proteome</keyword>
<dbReference type="Pfam" id="PF00620">
    <property type="entry name" value="RhoGAP"/>
    <property type="match status" value="1"/>
</dbReference>
<dbReference type="PROSITE" id="PS50238">
    <property type="entry name" value="RHOGAP"/>
    <property type="match status" value="1"/>
</dbReference>
<feature type="coiled-coil region" evidence="3">
    <location>
        <begin position="135"/>
        <end position="165"/>
    </location>
</feature>
<dbReference type="InterPro" id="IPR000198">
    <property type="entry name" value="RhoGAP_dom"/>
</dbReference>
<organism evidence="7 8">
    <name type="scientific">Zancudomyces culisetae</name>
    <name type="common">Gut fungus</name>
    <name type="synonym">Smittium culisetae</name>
    <dbReference type="NCBI Taxonomy" id="1213189"/>
    <lineage>
        <taxon>Eukaryota</taxon>
        <taxon>Fungi</taxon>
        <taxon>Fungi incertae sedis</taxon>
        <taxon>Zoopagomycota</taxon>
        <taxon>Kickxellomycotina</taxon>
        <taxon>Harpellomycetes</taxon>
        <taxon>Harpellales</taxon>
        <taxon>Legeriomycetaceae</taxon>
        <taxon>Zancudomyces</taxon>
    </lineage>
</organism>
<dbReference type="AlphaFoldDB" id="A0A1R1PUD4"/>
<dbReference type="SUPFAM" id="SSF48350">
    <property type="entry name" value="GTPase activation domain, GAP"/>
    <property type="match status" value="1"/>
</dbReference>
<dbReference type="PROSITE" id="PS51741">
    <property type="entry name" value="F_BAR"/>
    <property type="match status" value="1"/>
</dbReference>
<dbReference type="SMART" id="SM00324">
    <property type="entry name" value="RhoGAP"/>
    <property type="match status" value="1"/>
</dbReference>
<evidence type="ECO:0000256" key="2">
    <source>
        <dbReference type="PROSITE-ProRule" id="PRU01077"/>
    </source>
</evidence>
<feature type="domain" description="F-BAR" evidence="6">
    <location>
        <begin position="36"/>
        <end position="324"/>
    </location>
</feature>
<dbReference type="InterPro" id="IPR050729">
    <property type="entry name" value="Rho-GAP"/>
</dbReference>
<dbReference type="SUPFAM" id="SSF103657">
    <property type="entry name" value="BAR/IMD domain-like"/>
    <property type="match status" value="1"/>
</dbReference>
<dbReference type="GO" id="GO:0005737">
    <property type="term" value="C:cytoplasm"/>
    <property type="evidence" value="ECO:0007669"/>
    <property type="project" value="TreeGrafter"/>
</dbReference>
<evidence type="ECO:0000256" key="4">
    <source>
        <dbReference type="SAM" id="MobiDB-lite"/>
    </source>
</evidence>
<dbReference type="OrthoDB" id="437889at2759"/>
<sequence length="789" mass="88783">MAENFSTENVPTNKVMENREFEVREGSEETLKKRNEQEEILELAKIKGAFELLLEKARISLMTCKEAAVFLKKRSLEEEEYGRGLQRLAGTTNKMTDRGGGKVDSFGVCWSKAMELHDQLAANRTKFSLILLEMAEDLMNYCKEKEKTRKQLKDAETQYYRVIEESEGILEKVRTKYETQAMDWEKILVKKSEKMDQTPKYGAKPKNVGNTMTGIFRQNKTVAPEILERQEQEARIKAKIATEQYKQQLEDTNLIREEYYKVQLPKILMTTKMFLEEIDNALKWHLGKYSYAYECAILSDALTIKPNSGSGLMDIVSSIDNENDLRLTINEWSTKLPKYEFKNISYYEYKMLPAAHYLANRKQVFGVMLSQQLRRDGKKVPSILVKCAEMVEATALKSEGIYRLSGQSSVVQKIKAEFDFNSDAVNLNIGVYRNDINSITGVLKMYFRELPGGLITSACAVSLTKALANSSNVTNDVTIDAFRDALERLPYGHLDTLSYLMHHLNKVQSYQEFNMMSAPNLSIVFGPTLMTATDAGAAMDVFRSQPKIVEYMLRNVEEIFDKDESDIEEEESEEGDEQSEVEREKDGNSKLEILTSNGDRAEPTNQYSADASSYNTSINTNTNTSIPSPSQYSREDFGEAFGSQVTKPINSDNFMVERNTSNSDDYLMSIKNKLSPSSPTIQVSRSESPVENDTSNADLPSPTTKHSSNENSDLVYEASDPKIGILTSTDQDEDGNSVTTPETPGIRVSGFNDISAPFSVSKNTSSLESVGDGNPVYVGRKPSDSPTIN</sequence>
<accession>A0A1R1PUD4</accession>
<dbReference type="InterPro" id="IPR008936">
    <property type="entry name" value="Rho_GTPase_activation_prot"/>
</dbReference>
<evidence type="ECO:0000259" key="5">
    <source>
        <dbReference type="PROSITE" id="PS50238"/>
    </source>
</evidence>
<feature type="compositionally biased region" description="Low complexity" evidence="4">
    <location>
        <begin position="615"/>
        <end position="630"/>
    </location>
</feature>
<feature type="domain" description="Rho-GAP" evidence="5">
    <location>
        <begin position="367"/>
        <end position="560"/>
    </location>
</feature>
<keyword evidence="1" id="KW-0343">GTPase activation</keyword>
<keyword evidence="2 3" id="KW-0175">Coiled coil</keyword>
<dbReference type="InterPro" id="IPR027267">
    <property type="entry name" value="AH/BAR_dom_sf"/>
</dbReference>
<dbReference type="GO" id="GO:0007165">
    <property type="term" value="P:signal transduction"/>
    <property type="evidence" value="ECO:0007669"/>
    <property type="project" value="InterPro"/>
</dbReference>
<feature type="compositionally biased region" description="Polar residues" evidence="4">
    <location>
        <begin position="594"/>
        <end position="614"/>
    </location>
</feature>
<feature type="compositionally biased region" description="Polar residues" evidence="4">
    <location>
        <begin position="758"/>
        <end position="768"/>
    </location>
</feature>
<evidence type="ECO:0000256" key="1">
    <source>
        <dbReference type="ARBA" id="ARBA00022468"/>
    </source>
</evidence>
<evidence type="ECO:0000313" key="7">
    <source>
        <dbReference type="EMBL" id="OMH84561.1"/>
    </source>
</evidence>
<proteinExistence type="predicted"/>
<dbReference type="EMBL" id="LSSK01000178">
    <property type="protein sequence ID" value="OMH84561.1"/>
    <property type="molecule type" value="Genomic_DNA"/>
</dbReference>
<comment type="caution">
    <text evidence="7">The sequence shown here is derived from an EMBL/GenBank/DDBJ whole genome shotgun (WGS) entry which is preliminary data.</text>
</comment>
<evidence type="ECO:0000256" key="3">
    <source>
        <dbReference type="SAM" id="Coils"/>
    </source>
</evidence>
<dbReference type="Pfam" id="PF00611">
    <property type="entry name" value="FCH"/>
    <property type="match status" value="1"/>
</dbReference>
<protein>
    <submittedName>
        <fullName evidence="7">N-chimaerin</fullName>
    </submittedName>
</protein>
<feature type="compositionally biased region" description="Acidic residues" evidence="4">
    <location>
        <begin position="560"/>
        <end position="579"/>
    </location>
</feature>
<feature type="compositionally biased region" description="Basic and acidic residues" evidence="4">
    <location>
        <begin position="580"/>
        <end position="589"/>
    </location>
</feature>
<feature type="region of interest" description="Disordered" evidence="4">
    <location>
        <begin position="560"/>
        <end position="635"/>
    </location>
</feature>
<name>A0A1R1PUD4_ZANCU</name>
<reference evidence="8" key="1">
    <citation type="submission" date="2017-01" db="EMBL/GenBank/DDBJ databases">
        <authorList>
            <person name="Wang Y."/>
            <person name="White M."/>
            <person name="Kvist S."/>
            <person name="Moncalvo J.-M."/>
        </authorList>
    </citation>
    <scope>NUCLEOTIDE SEQUENCE [LARGE SCALE GENOMIC DNA]</scope>
    <source>
        <strain evidence="8">COL-18-3</strain>
    </source>
</reference>
<feature type="compositionally biased region" description="Polar residues" evidence="4">
    <location>
        <begin position="672"/>
        <end position="712"/>
    </location>
</feature>
<dbReference type="InterPro" id="IPR031160">
    <property type="entry name" value="F_BAR_dom"/>
</dbReference>
<evidence type="ECO:0000313" key="8">
    <source>
        <dbReference type="Proteomes" id="UP000188320"/>
    </source>
</evidence>